<dbReference type="RefSeq" id="WP_305937714.1">
    <property type="nucleotide sequence ID" value="NZ_CP132191.1"/>
</dbReference>
<sequence>MVLLLAFIIMYFIPATDTQIMDKIPGITSPQQLEQIKALSDLTQWSILGRAARASFILAMCIEGLIEASAFLVKGLPVVWRWIFARGERSIKTVEQLKMIRDKIEMGARLTRREQRLYDKWIITKKGGSYEKLNKFISLGAITAVATVVPVAATVSCSKKHKNPITTIIDKLKGKHKTPAQEQPATTPAPAVSEAK</sequence>
<protein>
    <submittedName>
        <fullName evidence="2">Uncharacterized protein</fullName>
    </submittedName>
</protein>
<name>A0ABY9HC68_9MOLU</name>
<proteinExistence type="predicted"/>
<accession>A0ABY9HC68</accession>
<evidence type="ECO:0000256" key="1">
    <source>
        <dbReference type="SAM" id="MobiDB-lite"/>
    </source>
</evidence>
<feature type="compositionally biased region" description="Low complexity" evidence="1">
    <location>
        <begin position="180"/>
        <end position="196"/>
    </location>
</feature>
<gene>
    <name evidence="2" type="ORF">Q8852_03065</name>
</gene>
<evidence type="ECO:0000313" key="3">
    <source>
        <dbReference type="Proteomes" id="UP001237011"/>
    </source>
</evidence>
<reference evidence="2" key="1">
    <citation type="submission" date="2023-08" db="EMBL/GenBank/DDBJ databases">
        <title>Complete genome sequence of Mycoplasma seminis 2200.</title>
        <authorList>
            <person name="Spergser J."/>
        </authorList>
    </citation>
    <scope>NUCLEOTIDE SEQUENCE [LARGE SCALE GENOMIC DNA]</scope>
    <source>
        <strain evidence="2">2200</strain>
    </source>
</reference>
<feature type="region of interest" description="Disordered" evidence="1">
    <location>
        <begin position="171"/>
        <end position="196"/>
    </location>
</feature>
<dbReference type="Proteomes" id="UP001237011">
    <property type="component" value="Chromosome"/>
</dbReference>
<organism evidence="2 3">
    <name type="scientific">Mycoplasma seminis</name>
    <dbReference type="NCBI Taxonomy" id="512749"/>
    <lineage>
        <taxon>Bacteria</taxon>
        <taxon>Bacillati</taxon>
        <taxon>Mycoplasmatota</taxon>
        <taxon>Mollicutes</taxon>
        <taxon>Mycoplasmataceae</taxon>
        <taxon>Mycoplasma</taxon>
    </lineage>
</organism>
<keyword evidence="3" id="KW-1185">Reference proteome</keyword>
<evidence type="ECO:0000313" key="2">
    <source>
        <dbReference type="EMBL" id="WLP85278.1"/>
    </source>
</evidence>
<dbReference type="EMBL" id="CP132191">
    <property type="protein sequence ID" value="WLP85278.1"/>
    <property type="molecule type" value="Genomic_DNA"/>
</dbReference>